<gene>
    <name evidence="3" type="ORF">SAMN05444584_0727</name>
</gene>
<keyword evidence="2" id="KW-0472">Membrane</keyword>
<keyword evidence="1" id="KW-0175">Coiled coil</keyword>
<keyword evidence="4" id="KW-1185">Reference proteome</keyword>
<dbReference type="RefSeq" id="WP_088822824.1">
    <property type="nucleotide sequence ID" value="NZ_FZLN01000001.1"/>
</dbReference>
<evidence type="ECO:0000256" key="2">
    <source>
        <dbReference type="SAM" id="Phobius"/>
    </source>
</evidence>
<protein>
    <submittedName>
        <fullName evidence="3">Uncharacterized protein</fullName>
    </submittedName>
</protein>
<dbReference type="Proteomes" id="UP000243463">
    <property type="component" value="Unassembled WGS sequence"/>
</dbReference>
<keyword evidence="2" id="KW-1133">Transmembrane helix</keyword>
<name>A0A217EF19_9GAMM</name>
<evidence type="ECO:0000313" key="4">
    <source>
        <dbReference type="Proteomes" id="UP000243463"/>
    </source>
</evidence>
<dbReference type="EMBL" id="FZLN01000001">
    <property type="protein sequence ID" value="SNQ28800.1"/>
    <property type="molecule type" value="Genomic_DNA"/>
</dbReference>
<accession>A0A217EF19</accession>
<feature type="transmembrane region" description="Helical" evidence="2">
    <location>
        <begin position="37"/>
        <end position="58"/>
    </location>
</feature>
<dbReference type="AlphaFoldDB" id="A0A217EF19"/>
<evidence type="ECO:0000256" key="1">
    <source>
        <dbReference type="SAM" id="Coils"/>
    </source>
</evidence>
<feature type="transmembrane region" description="Helical" evidence="2">
    <location>
        <begin position="6"/>
        <end position="25"/>
    </location>
</feature>
<sequence>MKKLHWSWIVTFIWVGIVIVVPIFCSSIDKPSKLNEWGDYLAGAFSPLAFFWLIMGYLQQGKELKNSIEEQRNSVEEQKNIGKHQENQVKILQEQLQKNLEWQEVQMNQREPYFILEALNSNTIKIKNIGGEARYLQESAIYIKGCSQLKYGDVVQFSIDKELSGVLTIKYMNYLNQKYYVRFKIFKNDDSTYAFQQSTVVKISDN</sequence>
<feature type="coiled-coil region" evidence="1">
    <location>
        <begin position="58"/>
        <end position="95"/>
    </location>
</feature>
<reference evidence="4" key="1">
    <citation type="submission" date="2017-06" db="EMBL/GenBank/DDBJ databases">
        <authorList>
            <person name="Varghese N."/>
            <person name="Submissions S."/>
        </authorList>
    </citation>
    <scope>NUCLEOTIDE SEQUENCE [LARGE SCALE GENOMIC DNA]</scope>
    <source>
        <strain evidence="4">ANC 5114</strain>
    </source>
</reference>
<organism evidence="3 4">
    <name type="scientific">Acinetobacter apis</name>
    <dbReference type="NCBI Taxonomy" id="1229165"/>
    <lineage>
        <taxon>Bacteria</taxon>
        <taxon>Pseudomonadati</taxon>
        <taxon>Pseudomonadota</taxon>
        <taxon>Gammaproteobacteria</taxon>
        <taxon>Moraxellales</taxon>
        <taxon>Moraxellaceae</taxon>
        <taxon>Acinetobacter</taxon>
    </lineage>
</organism>
<proteinExistence type="predicted"/>
<evidence type="ECO:0000313" key="3">
    <source>
        <dbReference type="EMBL" id="SNQ28800.1"/>
    </source>
</evidence>
<dbReference type="OrthoDB" id="7408523at2"/>
<keyword evidence="2" id="KW-0812">Transmembrane</keyword>